<dbReference type="AlphaFoldDB" id="J9GED4"/>
<feature type="region of interest" description="Disordered" evidence="1">
    <location>
        <begin position="1"/>
        <end position="59"/>
    </location>
</feature>
<accession>J9GED4</accession>
<gene>
    <name evidence="2" type="ORF">EVA_14164</name>
</gene>
<evidence type="ECO:0000313" key="2">
    <source>
        <dbReference type="EMBL" id="EJW97729.1"/>
    </source>
</evidence>
<feature type="compositionally biased region" description="Basic and acidic residues" evidence="1">
    <location>
        <begin position="7"/>
        <end position="59"/>
    </location>
</feature>
<comment type="caution">
    <text evidence="2">The sequence shown here is derived from an EMBL/GenBank/DDBJ whole genome shotgun (WGS) entry which is preliminary data.</text>
</comment>
<name>J9GED4_9ZZZZ</name>
<dbReference type="EMBL" id="AMCI01004621">
    <property type="protein sequence ID" value="EJW97729.1"/>
    <property type="molecule type" value="Genomic_DNA"/>
</dbReference>
<evidence type="ECO:0000256" key="1">
    <source>
        <dbReference type="SAM" id="MobiDB-lite"/>
    </source>
</evidence>
<sequence>MQGVRFKGREATVKLDRPRRDADFKGNWQGRDETREYRGAKTKRDFRREGAYEKRGPRR</sequence>
<proteinExistence type="predicted"/>
<protein>
    <submittedName>
        <fullName evidence="2">Uncharacterized protein</fullName>
    </submittedName>
</protein>
<reference evidence="2" key="1">
    <citation type="journal article" date="2012" name="PLoS ONE">
        <title>Gene sets for utilization of primary and secondary nutrition supplies in the distal gut of endangered iberian lynx.</title>
        <authorList>
            <person name="Alcaide M."/>
            <person name="Messina E."/>
            <person name="Richter M."/>
            <person name="Bargiela R."/>
            <person name="Peplies J."/>
            <person name="Huws S.A."/>
            <person name="Newbold C.J."/>
            <person name="Golyshin P.N."/>
            <person name="Simon M.A."/>
            <person name="Lopez G."/>
            <person name="Yakimov M.M."/>
            <person name="Ferrer M."/>
        </authorList>
    </citation>
    <scope>NUCLEOTIDE SEQUENCE</scope>
</reference>
<organism evidence="2">
    <name type="scientific">gut metagenome</name>
    <dbReference type="NCBI Taxonomy" id="749906"/>
    <lineage>
        <taxon>unclassified sequences</taxon>
        <taxon>metagenomes</taxon>
        <taxon>organismal metagenomes</taxon>
    </lineage>
</organism>